<comment type="cofactor">
    <cofactor evidence="20">
        <name>Mg(2+)</name>
        <dbReference type="ChEBI" id="CHEBI:18420"/>
    </cofactor>
    <cofactor evidence="20">
        <name>Ca(2+)</name>
        <dbReference type="ChEBI" id="CHEBI:29108"/>
    </cofactor>
    <cofactor evidence="20">
        <name>Mn(2+)</name>
        <dbReference type="ChEBI" id="CHEBI:29035"/>
    </cofactor>
    <cofactor evidence="20">
        <name>Co(2+)</name>
        <dbReference type="ChEBI" id="CHEBI:48828"/>
    </cofactor>
    <text evidence="20">Binds 1 Mg(2+) ion per subunit. Can also utilize other divalent metal cations, such as Ca(2+), Mn(2+) and Co(2+).</text>
</comment>
<feature type="binding site" evidence="17">
    <location>
        <position position="157"/>
    </location>
    <ligand>
        <name>thiamine diphosphate</name>
        <dbReference type="ChEBI" id="CHEBI:58937"/>
    </ligand>
</feature>
<evidence type="ECO:0000256" key="17">
    <source>
        <dbReference type="PIRSR" id="PIRSR605478-3"/>
    </source>
</evidence>
<keyword evidence="12 17" id="KW-0786">Thiamine pyrophosphate</keyword>
<dbReference type="AlphaFoldDB" id="A0A919VFP3"/>
<feature type="binding site" evidence="18">
    <location>
        <position position="156"/>
    </location>
    <ligand>
        <name>Mg(2+)</name>
        <dbReference type="ChEBI" id="CHEBI:18420"/>
    </ligand>
</feature>
<feature type="domain" description="Transketolase-like pyrimidine-binding" evidence="21">
    <location>
        <begin position="353"/>
        <end position="524"/>
    </location>
</feature>
<feature type="binding site" evidence="16">
    <location>
        <position position="519"/>
    </location>
    <ligand>
        <name>substrate</name>
    </ligand>
</feature>
<proteinExistence type="inferred from homology"/>
<dbReference type="PROSITE" id="PS00802">
    <property type="entry name" value="TRANSKETOLASE_2"/>
    <property type="match status" value="1"/>
</dbReference>
<keyword evidence="23" id="KW-1185">Reference proteome</keyword>
<dbReference type="InterPro" id="IPR049557">
    <property type="entry name" value="Transketolase_CS"/>
</dbReference>
<evidence type="ECO:0000256" key="18">
    <source>
        <dbReference type="PIRSR" id="PIRSR605478-4"/>
    </source>
</evidence>
<dbReference type="PANTHER" id="PTHR43522">
    <property type="entry name" value="TRANSKETOLASE"/>
    <property type="match status" value="1"/>
</dbReference>
<dbReference type="FunFam" id="3.40.50.970:FF:000004">
    <property type="entry name" value="Transketolase"/>
    <property type="match status" value="1"/>
</dbReference>
<evidence type="ECO:0000256" key="4">
    <source>
        <dbReference type="ARBA" id="ARBA00002931"/>
    </source>
</evidence>
<comment type="catalytic activity">
    <reaction evidence="13 20">
        <text>D-sedoheptulose 7-phosphate + D-glyceraldehyde 3-phosphate = aldehydo-D-ribose 5-phosphate + D-xylulose 5-phosphate</text>
        <dbReference type="Rhea" id="RHEA:10508"/>
        <dbReference type="ChEBI" id="CHEBI:57483"/>
        <dbReference type="ChEBI" id="CHEBI:57737"/>
        <dbReference type="ChEBI" id="CHEBI:58273"/>
        <dbReference type="ChEBI" id="CHEBI:59776"/>
        <dbReference type="EC" id="2.2.1.1"/>
    </reaction>
</comment>
<sequence length="663" mass="72907">MKNTDQLIVSNIRILSAEMVQKSNSGHPGLPMGAAPMAYALWAKNMKHNPYNTKWIGRDRFVLSAGHGSALIYSLLHLFNYELSIEDLKKFRQWESKTPGHPEYGHTVGIETTTGPLGQGIANAVGMAMAEQYLAAKFNKPGFEIIDNYTFALTGDGCLMEGVALEAISLAGTLGLGKLILLYDCNNITIEGSTDIAFTEDVEKKFEACGWHAVKVEDGNDVDSIDKAIKMAKAEKEKPSIVIVKTQIGYGCPAKQGKSSAHGEPLGVENIKAAKEFLGWNYEEEFHVPDEVKSHLHEVTEQLKGEEEKWEKLKEGYDKEYPELSKELELWLSGKGAVDLDKEESLWSFEKPMATRASSGIIINKLASLVPNLIGGSADLAPSTKTYMEGKGDFSKENRAGANLHFGIREHAMAAIANGMTVYGGLKTFVATFFVFSDYMKGAMRLSALMKLPVVYVLTHDSIGVGEDGPTHEPIEQLASLRSIPNMTVYRPADSKETAAAWDYALTKADGPTCLVLTRQDLPLYKETGLEALKGAYILKDSKKDIADIILMATGSEVELIYKAAEILEEKGIDARVVSMPSLELFERQSEEYKEKILPKKVRNRLAVEAASSFGWHKYVGLDGNVISIDHFGASAPAKILFEEFGFTVKNVVEKALEIITKK</sequence>
<dbReference type="RefSeq" id="WP_212902462.1">
    <property type="nucleotide sequence ID" value="NZ_BOPZ01000002.1"/>
</dbReference>
<dbReference type="Pfam" id="PF02779">
    <property type="entry name" value="Transket_pyr"/>
    <property type="match status" value="1"/>
</dbReference>
<name>A0A919VFP3_9CLOT</name>
<dbReference type="InterPro" id="IPR033247">
    <property type="entry name" value="Transketolase_fam"/>
</dbReference>
<feature type="binding site" evidence="18">
    <location>
        <position position="186"/>
    </location>
    <ligand>
        <name>Mg(2+)</name>
        <dbReference type="ChEBI" id="CHEBI:18420"/>
    </ligand>
</feature>
<comment type="cofactor">
    <cofactor evidence="3">
        <name>Co(2+)</name>
        <dbReference type="ChEBI" id="CHEBI:48828"/>
    </cofactor>
</comment>
<dbReference type="SMART" id="SM00861">
    <property type="entry name" value="Transket_pyr"/>
    <property type="match status" value="1"/>
</dbReference>
<dbReference type="InterPro" id="IPR005474">
    <property type="entry name" value="Transketolase_N"/>
</dbReference>
<evidence type="ECO:0000256" key="9">
    <source>
        <dbReference type="ARBA" id="ARBA00022723"/>
    </source>
</evidence>
<feature type="site" description="Important for catalytic activity" evidence="19">
    <location>
        <position position="27"/>
    </location>
</feature>
<feature type="binding site" evidence="17">
    <location>
        <position position="262"/>
    </location>
    <ligand>
        <name>thiamine diphosphate</name>
        <dbReference type="ChEBI" id="CHEBI:58937"/>
    </ligand>
</feature>
<dbReference type="SUPFAM" id="SSF52922">
    <property type="entry name" value="TK C-terminal domain-like"/>
    <property type="match status" value="1"/>
</dbReference>
<evidence type="ECO:0000259" key="21">
    <source>
        <dbReference type="SMART" id="SM00861"/>
    </source>
</evidence>
<dbReference type="Gene3D" id="3.40.50.920">
    <property type="match status" value="1"/>
</dbReference>
<feature type="binding site" evidence="17">
    <location>
        <position position="436"/>
    </location>
    <ligand>
        <name>thiamine diphosphate</name>
        <dbReference type="ChEBI" id="CHEBI:58937"/>
    </ligand>
</feature>
<dbReference type="InterPro" id="IPR020826">
    <property type="entry name" value="Transketolase_BS"/>
</dbReference>
<dbReference type="FunFam" id="3.40.50.920:FF:000003">
    <property type="entry name" value="Transketolase"/>
    <property type="match status" value="1"/>
</dbReference>
<feature type="binding site" evidence="16">
    <location>
        <position position="27"/>
    </location>
    <ligand>
        <name>substrate</name>
    </ligand>
</feature>
<evidence type="ECO:0000256" key="16">
    <source>
        <dbReference type="PIRSR" id="PIRSR605478-2"/>
    </source>
</evidence>
<feature type="binding site" evidence="16">
    <location>
        <position position="383"/>
    </location>
    <ligand>
        <name>substrate</name>
    </ligand>
</feature>
<dbReference type="CDD" id="cd02012">
    <property type="entry name" value="TPP_TK"/>
    <property type="match status" value="1"/>
</dbReference>
<evidence type="ECO:0000256" key="7">
    <source>
        <dbReference type="ARBA" id="ARBA00013152"/>
    </source>
</evidence>
<dbReference type="NCBIfam" id="TIGR00232">
    <property type="entry name" value="tktlase_bact"/>
    <property type="match status" value="1"/>
</dbReference>
<feature type="binding site" evidence="17">
    <location>
        <position position="67"/>
    </location>
    <ligand>
        <name>thiamine diphosphate</name>
        <dbReference type="ChEBI" id="CHEBI:58937"/>
    </ligand>
</feature>
<comment type="similarity">
    <text evidence="5 20">Belongs to the transketolase family.</text>
</comment>
<feature type="binding site" evidence="17">
    <location>
        <position position="186"/>
    </location>
    <ligand>
        <name>thiamine diphosphate</name>
        <dbReference type="ChEBI" id="CHEBI:58937"/>
    </ligand>
</feature>
<comment type="subunit">
    <text evidence="6 20">Homodimer.</text>
</comment>
<feature type="binding site" evidence="16">
    <location>
        <position position="468"/>
    </location>
    <ligand>
        <name>substrate</name>
    </ligand>
</feature>
<evidence type="ECO:0000256" key="3">
    <source>
        <dbReference type="ARBA" id="ARBA00001941"/>
    </source>
</evidence>
<comment type="cofactor">
    <cofactor evidence="18">
        <name>Mg(2+)</name>
        <dbReference type="ChEBI" id="CHEBI:18420"/>
    </cofactor>
    <text evidence="18">Binds 1 Mg(2+) ion per subunit. Can also utilize other divalent metal cations, such as Ca(2+), Mn(2+) and Co(2+).</text>
</comment>
<feature type="site" description="Important for catalytic activity" evidence="19">
    <location>
        <position position="262"/>
    </location>
</feature>
<feature type="binding site" evidence="16">
    <location>
        <position position="262"/>
    </location>
    <ligand>
        <name>substrate</name>
    </ligand>
</feature>
<evidence type="ECO:0000256" key="5">
    <source>
        <dbReference type="ARBA" id="ARBA00007131"/>
    </source>
</evidence>
<dbReference type="FunFam" id="3.40.50.970:FF:000045">
    <property type="entry name" value="Transketolase"/>
    <property type="match status" value="1"/>
</dbReference>
<keyword evidence="11 18" id="KW-0460">Magnesium</keyword>
<keyword evidence="9 18" id="KW-0479">Metal-binding</keyword>
<dbReference type="PANTHER" id="PTHR43522:SF2">
    <property type="entry name" value="TRANSKETOLASE 1-RELATED"/>
    <property type="match status" value="1"/>
</dbReference>
<dbReference type="Pfam" id="PF22613">
    <property type="entry name" value="Transketolase_C_1"/>
    <property type="match status" value="1"/>
</dbReference>
<dbReference type="InterPro" id="IPR055152">
    <property type="entry name" value="Transketolase-like_C_2"/>
</dbReference>
<dbReference type="InterPro" id="IPR005478">
    <property type="entry name" value="Transketolase_bac-like"/>
</dbReference>
<dbReference type="CDD" id="cd07033">
    <property type="entry name" value="TPP_PYR_DXS_TK_like"/>
    <property type="match status" value="1"/>
</dbReference>
<dbReference type="GO" id="GO:0046872">
    <property type="term" value="F:metal ion binding"/>
    <property type="evidence" value="ECO:0007669"/>
    <property type="project" value="UniProtKB-KW"/>
</dbReference>
<dbReference type="InterPro" id="IPR005475">
    <property type="entry name" value="Transketolase-like_Pyr-bd"/>
</dbReference>
<dbReference type="InterPro" id="IPR029061">
    <property type="entry name" value="THDP-binding"/>
</dbReference>
<protein>
    <recommendedName>
        <fullName evidence="7 14">Transketolase</fullName>
        <ecNumber evidence="7 14">2.2.1.1</ecNumber>
    </recommendedName>
</protein>
<organism evidence="22 23">
    <name type="scientific">Clostridium polyendosporum</name>
    <dbReference type="NCBI Taxonomy" id="69208"/>
    <lineage>
        <taxon>Bacteria</taxon>
        <taxon>Bacillati</taxon>
        <taxon>Bacillota</taxon>
        <taxon>Clostridia</taxon>
        <taxon>Eubacteriales</taxon>
        <taxon>Clostridiaceae</taxon>
        <taxon>Clostridium</taxon>
    </lineage>
</organism>
<feature type="binding site" evidence="17">
    <location>
        <begin position="115"/>
        <end position="117"/>
    </location>
    <ligand>
        <name>thiamine diphosphate</name>
        <dbReference type="ChEBI" id="CHEBI:58937"/>
    </ligand>
</feature>
<dbReference type="Proteomes" id="UP000679179">
    <property type="component" value="Unassembled WGS sequence"/>
</dbReference>
<feature type="binding site" evidence="18">
    <location>
        <position position="188"/>
    </location>
    <ligand>
        <name>Mg(2+)</name>
        <dbReference type="ChEBI" id="CHEBI:18420"/>
    </ligand>
</feature>
<comment type="caution">
    <text evidence="22">The sequence shown here is derived from an EMBL/GenBank/DDBJ whole genome shotgun (WGS) entry which is preliminary data.</text>
</comment>
<dbReference type="EMBL" id="BOPZ01000002">
    <property type="protein sequence ID" value="GIM27706.1"/>
    <property type="molecule type" value="Genomic_DNA"/>
</dbReference>
<evidence type="ECO:0000313" key="23">
    <source>
        <dbReference type="Proteomes" id="UP000679179"/>
    </source>
</evidence>
<evidence type="ECO:0000256" key="8">
    <source>
        <dbReference type="ARBA" id="ARBA00022679"/>
    </source>
</evidence>
<comment type="cofactor">
    <cofactor evidence="17">
        <name>thiamine diphosphate</name>
        <dbReference type="ChEBI" id="CHEBI:58937"/>
    </cofactor>
    <text evidence="17">Binds 1 thiamine pyrophosphate per subunit. During the reaction, the substrate forms a covalent intermediate with the cofactor.</text>
</comment>
<evidence type="ECO:0000256" key="6">
    <source>
        <dbReference type="ARBA" id="ARBA00011738"/>
    </source>
</evidence>
<evidence type="ECO:0000313" key="22">
    <source>
        <dbReference type="EMBL" id="GIM27706.1"/>
    </source>
</evidence>
<dbReference type="SUPFAM" id="SSF52518">
    <property type="entry name" value="Thiamin diphosphate-binding fold (THDP-binding)"/>
    <property type="match status" value="2"/>
</dbReference>
<keyword evidence="8 20" id="KW-0808">Transferase</keyword>
<dbReference type="GO" id="GO:0006098">
    <property type="term" value="P:pentose-phosphate shunt"/>
    <property type="evidence" value="ECO:0007669"/>
    <property type="project" value="TreeGrafter"/>
</dbReference>
<feature type="binding site" evidence="16">
    <location>
        <position position="356"/>
    </location>
    <ligand>
        <name>substrate</name>
    </ligand>
</feature>
<evidence type="ECO:0000256" key="14">
    <source>
        <dbReference type="NCBIfam" id="TIGR00232"/>
    </source>
</evidence>
<evidence type="ECO:0000256" key="15">
    <source>
        <dbReference type="PIRSR" id="PIRSR605478-1"/>
    </source>
</evidence>
<gene>
    <name evidence="22" type="ORF">CPJCM30710_03720</name>
</gene>
<evidence type="ECO:0000256" key="12">
    <source>
        <dbReference type="ARBA" id="ARBA00023052"/>
    </source>
</evidence>
<dbReference type="PROSITE" id="PS00801">
    <property type="entry name" value="TRANSKETOLASE_1"/>
    <property type="match status" value="1"/>
</dbReference>
<dbReference type="GO" id="GO:0004802">
    <property type="term" value="F:transketolase activity"/>
    <property type="evidence" value="ECO:0007669"/>
    <property type="project" value="UniProtKB-UniRule"/>
</dbReference>
<dbReference type="InterPro" id="IPR009014">
    <property type="entry name" value="Transketo_C/PFOR_II"/>
</dbReference>
<dbReference type="Gene3D" id="3.40.50.970">
    <property type="match status" value="2"/>
</dbReference>
<dbReference type="EC" id="2.2.1.1" evidence="7 14"/>
<feature type="binding site" evidence="16">
    <location>
        <position position="472"/>
    </location>
    <ligand>
        <name>substrate</name>
    </ligand>
</feature>
<comment type="cofactor">
    <cofactor evidence="1">
        <name>Ca(2+)</name>
        <dbReference type="ChEBI" id="CHEBI:29108"/>
    </cofactor>
</comment>
<evidence type="ECO:0000256" key="13">
    <source>
        <dbReference type="ARBA" id="ARBA00049473"/>
    </source>
</evidence>
<evidence type="ECO:0000256" key="10">
    <source>
        <dbReference type="ARBA" id="ARBA00022837"/>
    </source>
</evidence>
<accession>A0A919VFP3</accession>
<keyword evidence="10 20" id="KW-0106">Calcium</keyword>
<reference evidence="22" key="1">
    <citation type="submission" date="2021-03" db="EMBL/GenBank/DDBJ databases">
        <title>Taxonomic study of Clostridium polyendosporum from meadow-gley soil under rice.</title>
        <authorList>
            <person name="Kobayashi H."/>
            <person name="Tanizawa Y."/>
            <person name="Yagura M."/>
        </authorList>
    </citation>
    <scope>NUCLEOTIDE SEQUENCE</scope>
    <source>
        <strain evidence="22">JCM 30710</strain>
    </source>
</reference>
<comment type="cofactor">
    <cofactor evidence="2">
        <name>Mn(2+)</name>
        <dbReference type="ChEBI" id="CHEBI:29035"/>
    </cofactor>
</comment>
<feature type="binding site" evidence="16">
    <location>
        <position position="460"/>
    </location>
    <ligand>
        <name>substrate</name>
    </ligand>
</feature>
<evidence type="ECO:0000256" key="2">
    <source>
        <dbReference type="ARBA" id="ARBA00001936"/>
    </source>
</evidence>
<dbReference type="GO" id="GO:0005829">
    <property type="term" value="C:cytosol"/>
    <property type="evidence" value="ECO:0007669"/>
    <property type="project" value="TreeGrafter"/>
</dbReference>
<evidence type="ECO:0000256" key="1">
    <source>
        <dbReference type="ARBA" id="ARBA00001913"/>
    </source>
</evidence>
<feature type="active site" description="Proton donor" evidence="15">
    <location>
        <position position="410"/>
    </location>
</feature>
<evidence type="ECO:0000256" key="19">
    <source>
        <dbReference type="PIRSR" id="PIRSR605478-5"/>
    </source>
</evidence>
<evidence type="ECO:0000256" key="11">
    <source>
        <dbReference type="ARBA" id="ARBA00022842"/>
    </source>
</evidence>
<comment type="function">
    <text evidence="4 20">Catalyzes the transfer of a two-carbon ketol group from a ketose donor to an aldose acceptor, via a covalent intermediate with the cofactor thiamine pyrophosphate.</text>
</comment>
<dbReference type="Pfam" id="PF00456">
    <property type="entry name" value="Transketolase_N"/>
    <property type="match status" value="1"/>
</dbReference>
<evidence type="ECO:0000256" key="20">
    <source>
        <dbReference type="RuleBase" id="RU004996"/>
    </source>
</evidence>